<keyword evidence="3" id="KW-1185">Reference proteome</keyword>
<dbReference type="EMBL" id="CP090174">
    <property type="protein sequence ID" value="UJO24216.1"/>
    <property type="molecule type" value="Genomic_DNA"/>
</dbReference>
<evidence type="ECO:0000313" key="3">
    <source>
        <dbReference type="Proteomes" id="UP000756132"/>
    </source>
</evidence>
<name>A0A9Q8PKJ4_PASFU</name>
<evidence type="ECO:0000313" key="2">
    <source>
        <dbReference type="EMBL" id="UJO24216.1"/>
    </source>
</evidence>
<reference evidence="2" key="2">
    <citation type="journal article" date="2022" name="Microb. Genom.">
        <title>A chromosome-scale genome assembly of the tomato pathogen Cladosporium fulvum reveals a compartmentalized genome architecture and the presence of a dispensable chromosome.</title>
        <authorList>
            <person name="Zaccaron A.Z."/>
            <person name="Chen L.H."/>
            <person name="Samaras A."/>
            <person name="Stergiopoulos I."/>
        </authorList>
    </citation>
    <scope>NUCLEOTIDE SEQUENCE</scope>
    <source>
        <strain evidence="2">Race5_Kim</strain>
    </source>
</reference>
<proteinExistence type="predicted"/>
<dbReference type="OrthoDB" id="3645509at2759"/>
<sequence length="83" mass="9130">MAPASTSNEHNAPNGTADQHTATKACLMTVPSELRLEICPHYFPTFTFNTHAPASERGNFQAPLLNTCQLIRNEALPLYQTCI</sequence>
<organism evidence="2 3">
    <name type="scientific">Passalora fulva</name>
    <name type="common">Tomato leaf mold</name>
    <name type="synonym">Cladosporium fulvum</name>
    <dbReference type="NCBI Taxonomy" id="5499"/>
    <lineage>
        <taxon>Eukaryota</taxon>
        <taxon>Fungi</taxon>
        <taxon>Dikarya</taxon>
        <taxon>Ascomycota</taxon>
        <taxon>Pezizomycotina</taxon>
        <taxon>Dothideomycetes</taxon>
        <taxon>Dothideomycetidae</taxon>
        <taxon>Mycosphaerellales</taxon>
        <taxon>Mycosphaerellaceae</taxon>
        <taxon>Fulvia</taxon>
    </lineage>
</organism>
<dbReference type="RefSeq" id="XP_047768582.1">
    <property type="nucleotide sequence ID" value="XM_047912608.1"/>
</dbReference>
<dbReference type="AlphaFoldDB" id="A0A9Q8PKJ4"/>
<reference evidence="2" key="1">
    <citation type="submission" date="2021-12" db="EMBL/GenBank/DDBJ databases">
        <authorList>
            <person name="Zaccaron A."/>
            <person name="Stergiopoulos I."/>
        </authorList>
    </citation>
    <scope>NUCLEOTIDE SEQUENCE</scope>
    <source>
        <strain evidence="2">Race5_Kim</strain>
    </source>
</reference>
<dbReference type="Proteomes" id="UP000756132">
    <property type="component" value="Chromosome 12"/>
</dbReference>
<protein>
    <submittedName>
        <fullName evidence="2">Uncharacterized protein</fullName>
    </submittedName>
</protein>
<feature type="region of interest" description="Disordered" evidence="1">
    <location>
        <begin position="1"/>
        <end position="20"/>
    </location>
</feature>
<dbReference type="KEGG" id="ffu:CLAFUR5_13460"/>
<dbReference type="GeneID" id="71993338"/>
<gene>
    <name evidence="2" type="ORF">CLAFUR5_13460</name>
</gene>
<evidence type="ECO:0000256" key="1">
    <source>
        <dbReference type="SAM" id="MobiDB-lite"/>
    </source>
</evidence>
<accession>A0A9Q8PKJ4</accession>